<gene>
    <name evidence="2" type="ORF">LWC34_44800</name>
</gene>
<dbReference type="CDD" id="cd06170">
    <property type="entry name" value="LuxR_C_like"/>
    <property type="match status" value="1"/>
</dbReference>
<dbReference type="Gene3D" id="1.25.40.10">
    <property type="entry name" value="Tetratricopeptide repeat domain"/>
    <property type="match status" value="1"/>
</dbReference>
<name>A0ABS8ZQ49_9PSEU</name>
<dbReference type="Proteomes" id="UP001521150">
    <property type="component" value="Unassembled WGS sequence"/>
</dbReference>
<feature type="domain" description="HTH luxR-type" evidence="1">
    <location>
        <begin position="709"/>
        <end position="780"/>
    </location>
</feature>
<dbReference type="InterPro" id="IPR002182">
    <property type="entry name" value="NB-ARC"/>
</dbReference>
<dbReference type="EMBL" id="JAJVCN010000004">
    <property type="protein sequence ID" value="MCE7009878.1"/>
    <property type="molecule type" value="Genomic_DNA"/>
</dbReference>
<sequence>MIIDHDRLVPLRQRLTSFIGREALLEECQEVLRDDTIRLLTLWGPGGVGKTRLMQELVKLVNQDREDVRVVYLDEVAAADDERQLAATIAVSVGLRDNNARTPIVARLVEHLRDRRLLLVLDNCEHLVGDDLDGPLPRVVRNLLGGTNSLRVLATSRDHKIGVEGGVRIAVRPMSVAGGEHSEAMALLINRAKLVGRDITKNPRDLERAQRLCVLLEGLPLAYELIATRLSSFSLARILDDVEKAGTLGVLVGGESDRAQHRTMLSTIEWSYRLLSPSARRMWALLSLFEDGMNIDDATAVCTRMGIGAGKVSGLITELIDSSIVRMEVNDHDDPRYRLLKVLRDYGLAVLKESGEMAAARMAHADHFRDLVHTGARAWFGANEIYWMKRLDRETANIRAAHRVLASSGRIEDAADLVADAAESRFHFYGCKLGQIRSMLTLSIEVLPNDSERLVTMLSIFAHLAEIQGDPATARPLLARAEDVARALGCSESHPVLQQARVGFAWMSDFDTPDLSWETLIPQMHAVEDGFPTEGLKSMAILFTGAVGALYGDRATAMTEAPRVLANAERVGAVWAISWGYWVYAVAETLHGDLAEAMRLLRRALDIQVRISDMWGVAWTVFWLFVLLSKLGEYSSAAQVFGAAKQLLREGSADISGLKPYRRCERAAEERAKQNLRPGEWDRLVAIGAAKTDQEAIQLAKQAMTLPVKERNVGGLSNREREIIGLLTDGLSNKDIAQALHISPRTVETHVSNIIQKVNNTGEAWVSNRATLARWWQHNGISH</sequence>
<dbReference type="SUPFAM" id="SSF52540">
    <property type="entry name" value="P-loop containing nucleoside triphosphate hydrolases"/>
    <property type="match status" value="1"/>
</dbReference>
<dbReference type="InterPro" id="IPR011990">
    <property type="entry name" value="TPR-like_helical_dom_sf"/>
</dbReference>
<dbReference type="SUPFAM" id="SSF48452">
    <property type="entry name" value="TPR-like"/>
    <property type="match status" value="1"/>
</dbReference>
<organism evidence="2 3">
    <name type="scientific">Kibdelosporangium philippinense</name>
    <dbReference type="NCBI Taxonomy" id="211113"/>
    <lineage>
        <taxon>Bacteria</taxon>
        <taxon>Bacillati</taxon>
        <taxon>Actinomycetota</taxon>
        <taxon>Actinomycetes</taxon>
        <taxon>Pseudonocardiales</taxon>
        <taxon>Pseudonocardiaceae</taxon>
        <taxon>Kibdelosporangium</taxon>
    </lineage>
</organism>
<dbReference type="PRINTS" id="PR00364">
    <property type="entry name" value="DISEASERSIST"/>
</dbReference>
<proteinExistence type="predicted"/>
<dbReference type="InterPro" id="IPR036388">
    <property type="entry name" value="WH-like_DNA-bd_sf"/>
</dbReference>
<keyword evidence="3" id="KW-1185">Reference proteome</keyword>
<dbReference type="RefSeq" id="WP_233731382.1">
    <property type="nucleotide sequence ID" value="NZ_JAJVCN010000004.1"/>
</dbReference>
<dbReference type="InterPro" id="IPR027417">
    <property type="entry name" value="P-loop_NTPase"/>
</dbReference>
<protein>
    <submittedName>
        <fullName evidence="2">LuxR C-terminal-related transcriptional regulator</fullName>
    </submittedName>
</protein>
<dbReference type="PROSITE" id="PS00622">
    <property type="entry name" value="HTH_LUXR_1"/>
    <property type="match status" value="1"/>
</dbReference>
<comment type="caution">
    <text evidence="2">The sequence shown here is derived from an EMBL/GenBank/DDBJ whole genome shotgun (WGS) entry which is preliminary data.</text>
</comment>
<dbReference type="PRINTS" id="PR00038">
    <property type="entry name" value="HTHLUXR"/>
</dbReference>
<dbReference type="PROSITE" id="PS50043">
    <property type="entry name" value="HTH_LUXR_2"/>
    <property type="match status" value="1"/>
</dbReference>
<dbReference type="Gene3D" id="1.10.10.10">
    <property type="entry name" value="Winged helix-like DNA-binding domain superfamily/Winged helix DNA-binding domain"/>
    <property type="match status" value="1"/>
</dbReference>
<evidence type="ECO:0000313" key="2">
    <source>
        <dbReference type="EMBL" id="MCE7009878.1"/>
    </source>
</evidence>
<dbReference type="Pfam" id="PF25872">
    <property type="entry name" value="HTH_77"/>
    <property type="match status" value="1"/>
</dbReference>
<accession>A0ABS8ZQ49</accession>
<reference evidence="2 3" key="1">
    <citation type="submission" date="2021-12" db="EMBL/GenBank/DDBJ databases">
        <title>Genome sequence of Kibdelosporangium philippinense ATCC 49844.</title>
        <authorList>
            <person name="Fedorov E.A."/>
            <person name="Omeragic M."/>
            <person name="Shalygina K.F."/>
            <person name="Maclea K.S."/>
        </authorList>
    </citation>
    <scope>NUCLEOTIDE SEQUENCE [LARGE SCALE GENOMIC DNA]</scope>
    <source>
        <strain evidence="2 3">ATCC 49844</strain>
    </source>
</reference>
<dbReference type="Pfam" id="PF00931">
    <property type="entry name" value="NB-ARC"/>
    <property type="match status" value="1"/>
</dbReference>
<evidence type="ECO:0000313" key="3">
    <source>
        <dbReference type="Proteomes" id="UP001521150"/>
    </source>
</evidence>
<dbReference type="Gene3D" id="3.40.50.300">
    <property type="entry name" value="P-loop containing nucleotide triphosphate hydrolases"/>
    <property type="match status" value="1"/>
</dbReference>
<dbReference type="InterPro" id="IPR016032">
    <property type="entry name" value="Sig_transdc_resp-reg_C-effctor"/>
</dbReference>
<dbReference type="InterPro" id="IPR000792">
    <property type="entry name" value="Tscrpt_reg_LuxR_C"/>
</dbReference>
<evidence type="ECO:0000259" key="1">
    <source>
        <dbReference type="PROSITE" id="PS50043"/>
    </source>
</evidence>
<dbReference type="PANTHER" id="PTHR47691">
    <property type="entry name" value="REGULATOR-RELATED"/>
    <property type="match status" value="1"/>
</dbReference>
<dbReference type="SMART" id="SM00421">
    <property type="entry name" value="HTH_LUXR"/>
    <property type="match status" value="1"/>
</dbReference>
<dbReference type="PANTHER" id="PTHR47691:SF3">
    <property type="entry name" value="HTH-TYPE TRANSCRIPTIONAL REGULATOR RV0890C-RELATED"/>
    <property type="match status" value="1"/>
</dbReference>
<dbReference type="Pfam" id="PF00196">
    <property type="entry name" value="GerE"/>
    <property type="match status" value="1"/>
</dbReference>
<dbReference type="InterPro" id="IPR058852">
    <property type="entry name" value="HTH_77"/>
</dbReference>
<dbReference type="SUPFAM" id="SSF46894">
    <property type="entry name" value="C-terminal effector domain of the bipartite response regulators"/>
    <property type="match status" value="1"/>
</dbReference>